<dbReference type="Pfam" id="PF23764">
    <property type="entry name" value="Beta-barrel_GLAA-B_II"/>
    <property type="match status" value="1"/>
</dbReference>
<dbReference type="InterPro" id="IPR057275">
    <property type="entry name" value="Beta-barrel_GLAA-B_I"/>
</dbReference>
<comment type="catalytic activity">
    <reaction evidence="1">
        <text>Hydrolysis of terminal, non-reducing alpha-D-galactose residues in alpha-D-galactosides, including galactose oligosaccharides, galactomannans and galactolipids.</text>
        <dbReference type="EC" id="3.2.1.22"/>
    </reaction>
</comment>
<dbReference type="Pfam" id="PF13229">
    <property type="entry name" value="Beta_helix"/>
    <property type="match status" value="1"/>
</dbReference>
<feature type="domain" description="GLAA-B beta-barrel" evidence="9">
    <location>
        <begin position="408"/>
        <end position="475"/>
    </location>
</feature>
<evidence type="ECO:0000256" key="1">
    <source>
        <dbReference type="ARBA" id="ARBA00001255"/>
    </source>
</evidence>
<dbReference type="SUPFAM" id="SSF51126">
    <property type="entry name" value="Pectin lyase-like"/>
    <property type="match status" value="1"/>
</dbReference>
<dbReference type="EMBL" id="FOCL01000001">
    <property type="protein sequence ID" value="SEM60001.1"/>
    <property type="molecule type" value="Genomic_DNA"/>
</dbReference>
<proteinExistence type="predicted"/>
<dbReference type="InterPro" id="IPR039448">
    <property type="entry name" value="Beta_helix"/>
</dbReference>
<evidence type="ECO:0000256" key="3">
    <source>
        <dbReference type="ARBA" id="ARBA00022729"/>
    </source>
</evidence>
<dbReference type="GO" id="GO:0004557">
    <property type="term" value="F:alpha-galactosidase activity"/>
    <property type="evidence" value="ECO:0007669"/>
    <property type="project" value="UniProtKB-EC"/>
</dbReference>
<dbReference type="STRING" id="551995.SAMN05192574_101126"/>
<name>A0A1H7ZP09_9SPHI</name>
<keyword evidence="4" id="KW-0677">Repeat</keyword>
<protein>
    <submittedName>
        <fullName evidence="10">Right handed beta helix region</fullName>
    </submittedName>
</protein>
<reference evidence="11" key="1">
    <citation type="submission" date="2016-10" db="EMBL/GenBank/DDBJ databases">
        <authorList>
            <person name="Varghese N."/>
            <person name="Submissions S."/>
        </authorList>
    </citation>
    <scope>NUCLEOTIDE SEQUENCE [LARGE SCALE GENOMIC DNA]</scope>
    <source>
        <strain evidence="11">Gh-48</strain>
    </source>
</reference>
<dbReference type="SMART" id="SM00710">
    <property type="entry name" value="PbH1"/>
    <property type="match status" value="4"/>
</dbReference>
<evidence type="ECO:0000256" key="2">
    <source>
        <dbReference type="ARBA" id="ARBA00001271"/>
    </source>
</evidence>
<dbReference type="InterPro" id="IPR056441">
    <property type="entry name" value="Beta-barrel_GLAA-B_II"/>
</dbReference>
<evidence type="ECO:0000256" key="4">
    <source>
        <dbReference type="ARBA" id="ARBA00022737"/>
    </source>
</evidence>
<evidence type="ECO:0000313" key="10">
    <source>
        <dbReference type="EMBL" id="SEM60001.1"/>
    </source>
</evidence>
<evidence type="ECO:0000256" key="6">
    <source>
        <dbReference type="ARBA" id="ARBA00023295"/>
    </source>
</evidence>
<evidence type="ECO:0000259" key="9">
    <source>
        <dbReference type="Pfam" id="PF23764"/>
    </source>
</evidence>
<dbReference type="InterPro" id="IPR011050">
    <property type="entry name" value="Pectin_lyase_fold/virulence"/>
</dbReference>
<comment type="catalytic activity">
    <reaction evidence="2">
        <text>Hydrolysis of terminal, non-reducing branched (1-&gt;3)-alpha-D-galactosidic residues, producing free D-galactose.</text>
        <dbReference type="EC" id="3.2.1.n1"/>
    </reaction>
</comment>
<keyword evidence="3" id="KW-0732">Signal</keyword>
<dbReference type="OrthoDB" id="9807299at2"/>
<dbReference type="Proteomes" id="UP000198942">
    <property type="component" value="Unassembled WGS sequence"/>
</dbReference>
<feature type="domain" description="Right handed beta helix" evidence="7">
    <location>
        <begin position="482"/>
        <end position="601"/>
    </location>
</feature>
<evidence type="ECO:0000256" key="5">
    <source>
        <dbReference type="ARBA" id="ARBA00022801"/>
    </source>
</evidence>
<evidence type="ECO:0000259" key="7">
    <source>
        <dbReference type="Pfam" id="PF13229"/>
    </source>
</evidence>
<keyword evidence="5" id="KW-0378">Hydrolase</keyword>
<dbReference type="AlphaFoldDB" id="A0A1H7ZP09"/>
<keyword evidence="11" id="KW-1185">Reference proteome</keyword>
<dbReference type="InterPro" id="IPR006626">
    <property type="entry name" value="PbH1"/>
</dbReference>
<dbReference type="Gene3D" id="2.160.20.10">
    <property type="entry name" value="Single-stranded right-handed beta-helix, Pectin lyase-like"/>
    <property type="match status" value="1"/>
</dbReference>
<organism evidence="10 11">
    <name type="scientific">Mucilaginibacter gossypiicola</name>
    <dbReference type="NCBI Taxonomy" id="551995"/>
    <lineage>
        <taxon>Bacteria</taxon>
        <taxon>Pseudomonadati</taxon>
        <taxon>Bacteroidota</taxon>
        <taxon>Sphingobacteriia</taxon>
        <taxon>Sphingobacteriales</taxon>
        <taxon>Sphingobacteriaceae</taxon>
        <taxon>Mucilaginibacter</taxon>
    </lineage>
</organism>
<evidence type="ECO:0000313" key="11">
    <source>
        <dbReference type="Proteomes" id="UP000198942"/>
    </source>
</evidence>
<accession>A0A1H7ZP09</accession>
<dbReference type="InterPro" id="IPR012334">
    <property type="entry name" value="Pectin_lyas_fold"/>
</dbReference>
<keyword evidence="6" id="KW-0326">Glycosidase</keyword>
<dbReference type="Pfam" id="PF23763">
    <property type="entry name" value="Beta-barrel_GLAA-B_I"/>
    <property type="match status" value="1"/>
</dbReference>
<feature type="domain" description="GLAA-B beta-barrel" evidence="8">
    <location>
        <begin position="212"/>
        <end position="287"/>
    </location>
</feature>
<sequence>MLCLHVLASTPYISDLIYTMRYFTIKCLLLLTSLLVCNLLKAQNKPVEYLASSARHVSRGNRTYYIDPVKGNDNNTGLTDAKAWKTFICINRLILSPGDVVKVLSPGGFHETLAIMAFGTKNRPVKIWFAPGQYNFFPDGAYRTQLQISNTNDVPYGLKAIALMLDSSRFVDIDGVGATVNLRGKMIETYVNNSHHIKLSGLSFDYQRPTVSEFSVVTITSKYADVAVNAEYKFSIKEGKLTWLGEGWSYQPGSYWQVYDHATNELSRMDIPQEGLRYEAAGEHNLRIFFKNNPGFKKGLTYQNRDVTRDCAGFFIQKSSNISLNHIRIYFMHGMGVVSQFSKDLNFNHVVVKAKDGRTCAAWADILHFSGCSGKIEVAGSYLSAANDDAINVHGTFLKITEKISSTQVKVRFMHDQTYGFDAFAADDSIGLVHPASLLTYQSNKVSKVEKLNNREFLLNFSNPMPDDMQTGDVVENITATPQVWIHHNTIEKIPTRGILVTTPRKVIIENNIINRTHNSAIMINDDASSWYESGAVKDVTIANNTFYECGGPVIALSPENKVKSTAPVHSGIKIIDNKITLKDTQFFEASSTAGIKVTGNRIAGTGSIKNIDQLISLKDCQDIRIYNNQVTAQKE</sequence>
<gene>
    <name evidence="10" type="ORF">SAMN05192574_101126</name>
</gene>
<evidence type="ECO:0000259" key="8">
    <source>
        <dbReference type="Pfam" id="PF23763"/>
    </source>
</evidence>